<dbReference type="STRING" id="234267.Acid_2702"/>
<proteinExistence type="predicted"/>
<accession>Q023Y5</accession>
<dbReference type="InParanoid" id="Q023Y5"/>
<dbReference type="OrthoDB" id="9814531at2"/>
<name>Q023Y5_SOLUE</name>
<dbReference type="HOGENOM" id="CLU_059930_0_0_0"/>
<organism evidence="1">
    <name type="scientific">Solibacter usitatus (strain Ellin6076)</name>
    <dbReference type="NCBI Taxonomy" id="234267"/>
    <lineage>
        <taxon>Bacteria</taxon>
        <taxon>Pseudomonadati</taxon>
        <taxon>Acidobacteriota</taxon>
        <taxon>Terriglobia</taxon>
        <taxon>Bryobacterales</taxon>
        <taxon>Solibacteraceae</taxon>
        <taxon>Candidatus Solibacter</taxon>
    </lineage>
</organism>
<dbReference type="KEGG" id="sus:Acid_2702"/>
<protein>
    <submittedName>
        <fullName evidence="1">Uncharacterized protein</fullName>
    </submittedName>
</protein>
<dbReference type="EMBL" id="CP000473">
    <property type="protein sequence ID" value="ABJ83691.1"/>
    <property type="molecule type" value="Genomic_DNA"/>
</dbReference>
<sequence>MLNVLKQARAAFSLLRPQDILESAERPVHVGLVADGSSAYAEMEDFLAPAGTPRAEWMRQMSQIHRANDPKVPERVDIVLYEPGLPCPQGAYTFHRGHPEDTVAEILHDKSELSLALARQFPAFRRQVVEHTIHMVARENALFAIATALPNVVPNFIELPWALGEFASDTAFLTTNQVRLAFQIAAACGKDVGLAHQKGTVLTIATSAFGWRAIARELVSHIPLGGGLIPKGAIAYAGTYVVGKSLEFLLVQERPHTNEERERLYQEGLDQGRRVAGTLRESRA</sequence>
<dbReference type="eggNOG" id="COG3597">
    <property type="taxonomic scope" value="Bacteria"/>
</dbReference>
<evidence type="ECO:0000313" key="1">
    <source>
        <dbReference type="EMBL" id="ABJ83691.1"/>
    </source>
</evidence>
<reference evidence="1" key="1">
    <citation type="submission" date="2006-10" db="EMBL/GenBank/DDBJ databases">
        <title>Complete sequence of Solibacter usitatus Ellin6076.</title>
        <authorList>
            <consortium name="US DOE Joint Genome Institute"/>
            <person name="Copeland A."/>
            <person name="Lucas S."/>
            <person name="Lapidus A."/>
            <person name="Barry K."/>
            <person name="Detter J.C."/>
            <person name="Glavina del Rio T."/>
            <person name="Hammon N."/>
            <person name="Israni S."/>
            <person name="Dalin E."/>
            <person name="Tice H."/>
            <person name="Pitluck S."/>
            <person name="Thompson L.S."/>
            <person name="Brettin T."/>
            <person name="Bruce D."/>
            <person name="Han C."/>
            <person name="Tapia R."/>
            <person name="Gilna P."/>
            <person name="Schmutz J."/>
            <person name="Larimer F."/>
            <person name="Land M."/>
            <person name="Hauser L."/>
            <person name="Kyrpides N."/>
            <person name="Mikhailova N."/>
            <person name="Janssen P.H."/>
            <person name="Kuske C.R."/>
            <person name="Richardson P."/>
        </authorList>
    </citation>
    <scope>NUCLEOTIDE SEQUENCE</scope>
    <source>
        <strain evidence="1">Ellin6076</strain>
    </source>
</reference>
<gene>
    <name evidence="1" type="ordered locus">Acid_2702</name>
</gene>
<dbReference type="AlphaFoldDB" id="Q023Y5"/>